<dbReference type="GO" id="GO:0008483">
    <property type="term" value="F:transaminase activity"/>
    <property type="evidence" value="ECO:0007669"/>
    <property type="project" value="UniProtKB-KW"/>
</dbReference>
<dbReference type="OrthoDB" id="9804366at2"/>
<name>A0A2D0MXW5_FLAN2</name>
<dbReference type="Proteomes" id="UP000223913">
    <property type="component" value="Unassembled WGS sequence"/>
</dbReference>
<dbReference type="InterPro" id="IPR000192">
    <property type="entry name" value="Aminotrans_V_dom"/>
</dbReference>
<organism evidence="3 4">
    <name type="scientific">Flavilitoribacter nigricans (strain ATCC 23147 / DSM 23189 / NBRC 102662 / NCIMB 1420 / SS-2)</name>
    <name type="common">Lewinella nigricans</name>
    <dbReference type="NCBI Taxonomy" id="1122177"/>
    <lineage>
        <taxon>Bacteria</taxon>
        <taxon>Pseudomonadati</taxon>
        <taxon>Bacteroidota</taxon>
        <taxon>Saprospiria</taxon>
        <taxon>Saprospirales</taxon>
        <taxon>Lewinellaceae</taxon>
        <taxon>Flavilitoribacter</taxon>
    </lineage>
</organism>
<comment type="caution">
    <text evidence="3">The sequence shown here is derived from an EMBL/GenBank/DDBJ whole genome shotgun (WGS) entry which is preliminary data.</text>
</comment>
<protein>
    <submittedName>
        <fullName evidence="3">Aminotransferase</fullName>
    </submittedName>
</protein>
<accession>A0A2D0MXW5</accession>
<dbReference type="Gene3D" id="3.40.640.10">
    <property type="entry name" value="Type I PLP-dependent aspartate aminotransferase-like (Major domain)"/>
    <property type="match status" value="1"/>
</dbReference>
<proteinExistence type="predicted"/>
<gene>
    <name evidence="3" type="ORF">CRP01_38865</name>
</gene>
<dbReference type="PANTHER" id="PTHR43092:SF6">
    <property type="entry name" value="BLR1280 PROTEIN"/>
    <property type="match status" value="1"/>
</dbReference>
<dbReference type="InterPro" id="IPR015424">
    <property type="entry name" value="PyrdxlP-dep_Trfase"/>
</dbReference>
<dbReference type="Gene3D" id="3.90.1150.10">
    <property type="entry name" value="Aspartate Aminotransferase, domain 1"/>
    <property type="match status" value="1"/>
</dbReference>
<keyword evidence="4" id="KW-1185">Reference proteome</keyword>
<dbReference type="AlphaFoldDB" id="A0A2D0MXW5"/>
<reference evidence="3 4" key="1">
    <citation type="submission" date="2017-10" db="EMBL/GenBank/DDBJ databases">
        <title>The draft genome sequence of Lewinella nigricans NBRC 102662.</title>
        <authorList>
            <person name="Wang K."/>
        </authorList>
    </citation>
    <scope>NUCLEOTIDE SEQUENCE [LARGE SCALE GENOMIC DNA]</scope>
    <source>
        <strain evidence="3 4">NBRC 102662</strain>
    </source>
</reference>
<feature type="domain" description="Aminotransferase class V" evidence="2">
    <location>
        <begin position="73"/>
        <end position="382"/>
    </location>
</feature>
<dbReference type="SUPFAM" id="SSF53383">
    <property type="entry name" value="PLP-dependent transferases"/>
    <property type="match status" value="1"/>
</dbReference>
<keyword evidence="3" id="KW-0032">Aminotransferase</keyword>
<keyword evidence="3" id="KW-0808">Transferase</keyword>
<dbReference type="PANTHER" id="PTHR43092">
    <property type="entry name" value="L-CYSTEINE DESULFHYDRASE"/>
    <property type="match status" value="1"/>
</dbReference>
<dbReference type="InterPro" id="IPR015421">
    <property type="entry name" value="PyrdxlP-dep_Trfase_major"/>
</dbReference>
<dbReference type="EMBL" id="PDUD01000063">
    <property type="protein sequence ID" value="PHN01104.1"/>
    <property type="molecule type" value="Genomic_DNA"/>
</dbReference>
<evidence type="ECO:0000313" key="4">
    <source>
        <dbReference type="Proteomes" id="UP000223913"/>
    </source>
</evidence>
<evidence type="ECO:0000259" key="2">
    <source>
        <dbReference type="Pfam" id="PF00266"/>
    </source>
</evidence>
<evidence type="ECO:0000256" key="1">
    <source>
        <dbReference type="ARBA" id="ARBA00022898"/>
    </source>
</evidence>
<dbReference type="RefSeq" id="WP_099155502.1">
    <property type="nucleotide sequence ID" value="NZ_PDUD01000063.1"/>
</dbReference>
<evidence type="ECO:0000313" key="3">
    <source>
        <dbReference type="EMBL" id="PHN01104.1"/>
    </source>
</evidence>
<dbReference type="Pfam" id="PF00266">
    <property type="entry name" value="Aminotran_5"/>
    <property type="match status" value="1"/>
</dbReference>
<keyword evidence="1" id="KW-0663">Pyridoxal phosphate</keyword>
<sequence length="428" mass="48770">MNPRRQFLRKMTEFGTAFAVSPFLQSSQGDKLLAAFERTQAQRLAEATTDEDFWNQIQQAYTVSANVINLNNGGVCPQPKVVQEAVEHYNRLSNQAPSYYMWRILDAGREPLRRKLADLLGASPDEIAINRNSSEGLETIIFGLRLRAGDEVVLTKQDYPNMINAYKQREHRDGIKLKWLSFDLPLENDDEIVQTFVNAFTEKTKVVHITHMINWNGQIMPVKKIADAAHERGIEVVVDSAHTFAHLNYSIEDLGCDYWATSLHKWLCAPFGSGMLYVKKEKIANLYPLFAAPDPESDDIRKFENLGTRSFAIEQAIGHAVNFFHMIGAERKEARLHYLKNYWAEKAQEFPGVSIGTSLHRDYGCAIGLLQIEGHDPVDVSSWLFRNYKLHTVGIKWDNINGVRITPNVYTTPRDLDVLVDAIREYPV</sequence>
<dbReference type="InterPro" id="IPR015422">
    <property type="entry name" value="PyrdxlP-dep_Trfase_small"/>
</dbReference>